<reference evidence="2 3" key="6">
    <citation type="journal article" date="2011" name="Appl. Environ. Microbiol.">
        <title>Involvement of the azorhizobial chromosome partition gene (parA) in the onset of bacteroid differentiation during Sesbania rostrata stem nodule development.</title>
        <authorList>
            <person name="Liu CT."/>
            <person name="Lee KB."/>
            <person name="Wang YS."/>
            <person name="Peng MH."/>
            <person name="Lee KT."/>
            <person name="Suzuki S."/>
            <person name="Suzuki T."/>
            <person name="Oyaizu H."/>
        </authorList>
    </citation>
    <scope>NUCLEOTIDE SEQUENCE [LARGE SCALE GENOMIC DNA]</scope>
    <source>
        <strain evidence="3">ATCC 43989 / DSM 5975 / JCM 20966 / LMG 6465 / NBRC 14845 / NCIMB 13405 / ORS 571</strain>
    </source>
</reference>
<dbReference type="AlphaFoldDB" id="A8HXZ0"/>
<protein>
    <submittedName>
        <fullName evidence="2">Uncharacterized protein</fullName>
    </submittedName>
</protein>
<reference evidence="2 3" key="4">
    <citation type="journal article" date="2009" name="Appl. Environ. Microbiol.">
        <title>Comparative genome-wide transcriptional profiling of Azorhizobium caulinodans ORS571 grown under free-living and symbiotic conditions.</title>
        <authorList>
            <person name="Tsukada S."/>
            <person name="Aono T."/>
            <person name="Akiba N."/>
            <person name="Lee KB."/>
            <person name="Liu CT."/>
            <person name="Toyazaki H."/>
            <person name="Oyaizu H."/>
        </authorList>
    </citation>
    <scope>NUCLEOTIDE SEQUENCE [LARGE SCALE GENOMIC DNA]</scope>
    <source>
        <strain evidence="3">ATCC 43989 / DSM 5975 / JCM 20966 / LMG 6465 / NBRC 14845 / NCIMB 13405 / ORS 571</strain>
    </source>
</reference>
<reference evidence="2 3" key="3">
    <citation type="journal article" date="2008" name="BMC Genomics">
        <title>The genome of the versatile nitrogen fixer Azorhizobium caulinodans ORS571.</title>
        <authorList>
            <person name="Lee KB."/>
            <person name="Backer P.D."/>
            <person name="Aono T."/>
            <person name="Liu CT."/>
            <person name="Suzuki S."/>
            <person name="Suzuki T."/>
            <person name="Kaneko T."/>
            <person name="Yamada M."/>
            <person name="Tabata S."/>
            <person name="Kupfer D.M."/>
            <person name="Najar F.Z."/>
            <person name="Wiley G.B."/>
            <person name="Roe B."/>
            <person name="Binnewies T.T."/>
            <person name="Ussery D.W."/>
            <person name="D'Haeze W."/>
            <person name="Herder J.D."/>
            <person name="Gevers D."/>
            <person name="Vereecke D."/>
            <person name="Holsters M."/>
            <person name="Oyaizu H."/>
        </authorList>
    </citation>
    <scope>NUCLEOTIDE SEQUENCE [LARGE SCALE GENOMIC DNA]</scope>
    <source>
        <strain evidence="3">ATCC 43989 / DSM 5975 / JCM 20966 / LMG 6465 / NBRC 14845 / NCIMB 13405 / ORS 571</strain>
    </source>
</reference>
<dbReference type="KEGG" id="azc:AZC_1556"/>
<feature type="region of interest" description="Disordered" evidence="1">
    <location>
        <begin position="1"/>
        <end position="48"/>
    </location>
</feature>
<dbReference type="EMBL" id="AP009384">
    <property type="protein sequence ID" value="BAF87554.1"/>
    <property type="molecule type" value="Genomic_DNA"/>
</dbReference>
<dbReference type="Proteomes" id="UP000000270">
    <property type="component" value="Chromosome"/>
</dbReference>
<gene>
    <name evidence="2" type="ordered locus">AZC_1556</name>
</gene>
<feature type="region of interest" description="Disordered" evidence="1">
    <location>
        <begin position="95"/>
        <end position="157"/>
    </location>
</feature>
<dbReference type="HOGENOM" id="CLU_437868_0_0_5"/>
<evidence type="ECO:0000313" key="2">
    <source>
        <dbReference type="EMBL" id="BAF87554.1"/>
    </source>
</evidence>
<sequence>MGLGIGRDEDGGPRPALEPKAQKRAGSPRPRFGRAEQQADAQQRPAGGIVIVQRHVEDGERFRGRLWAKHKPLMGRARLGTVTPGEPFRRVVHAAAGGAADGRRRHKVRSPPHTVEMGRSGRTGEAHLRGNDRIGERRQQPRHGKRRRQRAGEPRHRVEMPPAELRHEHGIRILVRHAIDEGVAAPRRLRIAMAGECHGHVLPPELRMGHGVHGLGAHHGSAVQQERGRDDRIKADAALLDHGHRRQRAIGPIEQLPAQFVLGDRPAPDGLVERKDAGNVPVFGEDRLPRGRGRLGSGGLRCGALGGRHGSVLSEPARERPVKGTAAQHRLIMPAVHHLEAAGGVIGMNTIHAEIERIDLGHRALAIAARIQPLDLIQPETRAITARAILRQPPQLPVLPPHATAGPGPAYVGEDRIVAHARPWPAQRRGPEDMELVPAGAAIIQHGREHQPAVRLAHHAGINDVDVRQRQAVQFPAGGEIHRAIDLHPPAGERLRDHVDLALGGEHQGIGEVIAGGERRPRRADLAGRRNLGHGDDGLALRPLPILVEEEGATVPFEQERIGIEAAGRRLDEAEALRPGAAAPGRVLVRAAAEANAPLVPHQHVGHEAAAEEVAQTEAGELSC</sequence>
<feature type="compositionally biased region" description="Basic and acidic residues" evidence="1">
    <location>
        <begin position="122"/>
        <end position="139"/>
    </location>
</feature>
<evidence type="ECO:0000313" key="3">
    <source>
        <dbReference type="Proteomes" id="UP000000270"/>
    </source>
</evidence>
<reference evidence="2 3" key="1">
    <citation type="journal article" date="2007" name="Appl. Environ. Microbiol.">
        <title>Rhizobial factors required for stem nodule maturation and maintenance in Sesbania rostrata-Azorhizobium caulinodans ORS571 symbiosis.</title>
        <authorList>
            <person name="Suzuki S."/>
            <person name="Aono T."/>
            <person name="Lee KB."/>
            <person name="Suzuki T."/>
            <person name="Liu CT."/>
            <person name="Miwa H."/>
            <person name="Wakao S."/>
            <person name="Iki T."/>
            <person name="Oyaizu H."/>
        </authorList>
    </citation>
    <scope>NUCLEOTIDE SEQUENCE [LARGE SCALE GENOMIC DNA]</scope>
    <source>
        <strain evidence="3">ATCC 43989 / DSM 5975 / JCM 20966 / LMG 6465 / NBRC 14845 / NCIMB 13405 / ORS 571</strain>
    </source>
</reference>
<evidence type="ECO:0000256" key="1">
    <source>
        <dbReference type="SAM" id="MobiDB-lite"/>
    </source>
</evidence>
<feature type="compositionally biased region" description="Basic and acidic residues" evidence="1">
    <location>
        <begin position="1"/>
        <end position="12"/>
    </location>
</feature>
<accession>A8HXZ0</accession>
<reference evidence="3" key="2">
    <citation type="submission" date="2007-04" db="EMBL/GenBank/DDBJ databases">
        <title>Complete genome sequence of the nitrogen-fixing bacterium Azorhizobium caulinodans ORS571.</title>
        <authorList>
            <person name="Lee K.B."/>
            <person name="Backer P.D."/>
            <person name="Aono T."/>
            <person name="Liu C.T."/>
            <person name="Suzuki S."/>
            <person name="Suzuki T."/>
            <person name="Kaneko T."/>
            <person name="Yamada M."/>
            <person name="Tabata S."/>
            <person name="Kupfer D.M."/>
            <person name="Najar F.Z."/>
            <person name="Wiley G.B."/>
            <person name="Roe B."/>
            <person name="Binnewies T."/>
            <person name="Ussery D."/>
            <person name="Vereecke D."/>
            <person name="Gevers D."/>
            <person name="Holsters M."/>
            <person name="Oyaizu H."/>
        </authorList>
    </citation>
    <scope>NUCLEOTIDE SEQUENCE [LARGE SCALE GENOMIC DNA]</scope>
    <source>
        <strain evidence="3">ATCC 43989 / DSM 5975 / JCM 20966 / LMG 6465 / NBRC 14845 / NCIMB 13405 / ORS 571</strain>
    </source>
</reference>
<keyword evidence="3" id="KW-1185">Reference proteome</keyword>
<name>A8HXZ0_AZOC5</name>
<feature type="compositionally biased region" description="Basic residues" evidence="1">
    <location>
        <begin position="140"/>
        <end position="149"/>
    </location>
</feature>
<organism evidence="2 3">
    <name type="scientific">Azorhizobium caulinodans (strain ATCC 43989 / DSM 5975 / JCM 20966 / LMG 6465 / NBRC 14845 / NCIMB 13405 / ORS 571)</name>
    <dbReference type="NCBI Taxonomy" id="438753"/>
    <lineage>
        <taxon>Bacteria</taxon>
        <taxon>Pseudomonadati</taxon>
        <taxon>Pseudomonadota</taxon>
        <taxon>Alphaproteobacteria</taxon>
        <taxon>Hyphomicrobiales</taxon>
        <taxon>Xanthobacteraceae</taxon>
        <taxon>Azorhizobium</taxon>
    </lineage>
</organism>
<reference evidence="2 3" key="5">
    <citation type="journal article" date="2010" name="Appl. Environ. Microbiol.">
        <title>phrR-like gene praR of Azorhizobium caulinodans ORS571 is essential for symbiosis with Sesbania rostrata and is involved in expression of reb genes.</title>
        <authorList>
            <person name="Akiba N."/>
            <person name="Aono T."/>
            <person name="Toyazaki H."/>
            <person name="Sato S."/>
            <person name="Oyaizu H."/>
        </authorList>
    </citation>
    <scope>NUCLEOTIDE SEQUENCE [LARGE SCALE GENOMIC DNA]</scope>
    <source>
        <strain evidence="3">ATCC 43989 / DSM 5975 / JCM 20966 / LMG 6465 / NBRC 14845 / NCIMB 13405 / ORS 571</strain>
    </source>
</reference>
<proteinExistence type="predicted"/>